<protein>
    <submittedName>
        <fullName evidence="7">Iron-siderophore ABC transporter substrate-binding protein</fullName>
    </submittedName>
</protein>
<evidence type="ECO:0000313" key="7">
    <source>
        <dbReference type="EMBL" id="MEI4279839.1"/>
    </source>
</evidence>
<name>A0ABU8EAK1_9ACTN</name>
<evidence type="ECO:0000259" key="6">
    <source>
        <dbReference type="PROSITE" id="PS50983"/>
    </source>
</evidence>
<evidence type="ECO:0000313" key="8">
    <source>
        <dbReference type="Proteomes" id="UP001373496"/>
    </source>
</evidence>
<keyword evidence="8" id="KW-1185">Reference proteome</keyword>
<evidence type="ECO:0000256" key="4">
    <source>
        <dbReference type="ARBA" id="ARBA00022729"/>
    </source>
</evidence>
<comment type="similarity">
    <text evidence="2">Belongs to the bacterial solute-binding protein 8 family.</text>
</comment>
<dbReference type="EMBL" id="JBAPLV010000016">
    <property type="protein sequence ID" value="MEI4279839.1"/>
    <property type="molecule type" value="Genomic_DNA"/>
</dbReference>
<dbReference type="PROSITE" id="PS50983">
    <property type="entry name" value="FE_B12_PBP"/>
    <property type="match status" value="1"/>
</dbReference>
<proteinExistence type="inferred from homology"/>
<dbReference type="InterPro" id="IPR002491">
    <property type="entry name" value="ABC_transptr_periplasmic_BD"/>
</dbReference>
<comment type="subcellular location">
    <subcellularLocation>
        <location evidence="1">Cell envelope</location>
    </subcellularLocation>
</comment>
<dbReference type="Pfam" id="PF01497">
    <property type="entry name" value="Peripla_BP_2"/>
    <property type="match status" value="1"/>
</dbReference>
<sequence length="316" mass="32657">MARRTGLIAIAAVGGLLLTACGSSTAEDTTPAATGEETRSVVHALGTTEVTGTPERVVVLDSGELDAVTSLGVVPVGTVETEGLLDELAATHDFDAADVEVVGTIAEPDLEAVAALAPDLILTNAIRHADLYDQLSALAPTVMSAELGAVWQENFLLSAEAMGMTEQAEEQLADYDARVEEIAAAWGDPAGTEVAVLRFMGAGEVRAYARGSFVGSVLADVGFSWPAALDTTENRVELSPESLDQVTSDVVFWSPGFGETGQAESASVQSGGLWTALPAVQAGADHEVDDSRWFLGLGPSGADLVLDDLTEIAASR</sequence>
<feature type="signal peptide" evidence="5">
    <location>
        <begin position="1"/>
        <end position="26"/>
    </location>
</feature>
<accession>A0ABU8EAK1</accession>
<dbReference type="Gene3D" id="3.40.50.1980">
    <property type="entry name" value="Nitrogenase molybdenum iron protein domain"/>
    <property type="match status" value="2"/>
</dbReference>
<keyword evidence="4 5" id="KW-0732">Signal</keyword>
<organism evidence="7 8">
    <name type="scientific">Klenkia terrae</name>
    <dbReference type="NCBI Taxonomy" id="1052259"/>
    <lineage>
        <taxon>Bacteria</taxon>
        <taxon>Bacillati</taxon>
        <taxon>Actinomycetota</taxon>
        <taxon>Actinomycetes</taxon>
        <taxon>Geodermatophilales</taxon>
        <taxon>Geodermatophilaceae</taxon>
        <taxon>Klenkia</taxon>
    </lineage>
</organism>
<dbReference type="PANTHER" id="PTHR30532">
    <property type="entry name" value="IRON III DICITRATE-BINDING PERIPLASMIC PROTEIN"/>
    <property type="match status" value="1"/>
</dbReference>
<dbReference type="CDD" id="cd01146">
    <property type="entry name" value="FhuD"/>
    <property type="match status" value="1"/>
</dbReference>
<keyword evidence="3" id="KW-0813">Transport</keyword>
<dbReference type="PROSITE" id="PS51257">
    <property type="entry name" value="PROKAR_LIPOPROTEIN"/>
    <property type="match status" value="1"/>
</dbReference>
<evidence type="ECO:0000256" key="1">
    <source>
        <dbReference type="ARBA" id="ARBA00004196"/>
    </source>
</evidence>
<evidence type="ECO:0000256" key="3">
    <source>
        <dbReference type="ARBA" id="ARBA00022448"/>
    </source>
</evidence>
<dbReference type="PANTHER" id="PTHR30532:SF25">
    <property type="entry name" value="IRON(III) DICITRATE-BINDING PERIPLASMIC PROTEIN"/>
    <property type="match status" value="1"/>
</dbReference>
<comment type="caution">
    <text evidence="7">The sequence shown here is derived from an EMBL/GenBank/DDBJ whole genome shotgun (WGS) entry which is preliminary data.</text>
</comment>
<dbReference type="RefSeq" id="WP_225233954.1">
    <property type="nucleotide sequence ID" value="NZ_JBAPLV010000016.1"/>
</dbReference>
<dbReference type="SUPFAM" id="SSF53807">
    <property type="entry name" value="Helical backbone' metal receptor"/>
    <property type="match status" value="1"/>
</dbReference>
<evidence type="ECO:0000256" key="5">
    <source>
        <dbReference type="SAM" id="SignalP"/>
    </source>
</evidence>
<gene>
    <name evidence="7" type="ORF">UXQ13_15315</name>
</gene>
<dbReference type="InterPro" id="IPR051313">
    <property type="entry name" value="Bact_iron-sidero_bind"/>
</dbReference>
<dbReference type="Proteomes" id="UP001373496">
    <property type="component" value="Unassembled WGS sequence"/>
</dbReference>
<feature type="domain" description="Fe/B12 periplasmic-binding" evidence="6">
    <location>
        <begin position="56"/>
        <end position="316"/>
    </location>
</feature>
<evidence type="ECO:0000256" key="2">
    <source>
        <dbReference type="ARBA" id="ARBA00008814"/>
    </source>
</evidence>
<feature type="chain" id="PRO_5046394894" evidence="5">
    <location>
        <begin position="27"/>
        <end position="316"/>
    </location>
</feature>
<reference evidence="7 8" key="1">
    <citation type="submission" date="2024-03" db="EMBL/GenBank/DDBJ databases">
        <title>Draft genome sequence of Klenkia terrae.</title>
        <authorList>
            <person name="Duangmal K."/>
            <person name="Chantavorakit T."/>
        </authorList>
    </citation>
    <scope>NUCLEOTIDE SEQUENCE [LARGE SCALE GENOMIC DNA]</scope>
    <source>
        <strain evidence="7 8">JCM 17786</strain>
    </source>
</reference>